<name>A0ABU4RAU6_9FLAO</name>
<dbReference type="PROSITE" id="PS50075">
    <property type="entry name" value="CARRIER"/>
    <property type="match status" value="1"/>
</dbReference>
<dbReference type="InterPro" id="IPR010071">
    <property type="entry name" value="AA_adenyl_dom"/>
</dbReference>
<dbReference type="Gene3D" id="3.40.50.12780">
    <property type="entry name" value="N-terminal domain of ligase-like"/>
    <property type="match status" value="1"/>
</dbReference>
<dbReference type="InterPro" id="IPR020845">
    <property type="entry name" value="AMP-binding_CS"/>
</dbReference>
<dbReference type="Proteomes" id="UP001273350">
    <property type="component" value="Unassembled WGS sequence"/>
</dbReference>
<dbReference type="PROSITE" id="PS00455">
    <property type="entry name" value="AMP_BINDING"/>
    <property type="match status" value="1"/>
</dbReference>
<dbReference type="InterPro" id="IPR029063">
    <property type="entry name" value="SAM-dependent_MTases_sf"/>
</dbReference>
<keyword evidence="1" id="KW-0436">Ligase</keyword>
<dbReference type="Gene3D" id="1.10.1200.10">
    <property type="entry name" value="ACP-like"/>
    <property type="match status" value="1"/>
</dbReference>
<evidence type="ECO:0000313" key="3">
    <source>
        <dbReference type="EMBL" id="MDX6189702.1"/>
    </source>
</evidence>
<dbReference type="InterPro" id="IPR036736">
    <property type="entry name" value="ACP-like_sf"/>
</dbReference>
<dbReference type="InterPro" id="IPR000873">
    <property type="entry name" value="AMP-dep_synth/lig_dom"/>
</dbReference>
<dbReference type="Pfam" id="PF00550">
    <property type="entry name" value="PP-binding"/>
    <property type="match status" value="1"/>
</dbReference>
<dbReference type="RefSeq" id="WP_230001652.1">
    <property type="nucleotide sequence ID" value="NZ_CP087134.1"/>
</dbReference>
<sequence length="1192" mass="133313">MTTDLLHNTTTSQIIPDGDCYIEKIQLSSVVYKALQEKLKQQNQTLELVLTLTVLLSLRTCLDLTDQEEGEQITLFSKNDFCSILLNTFSENTEFNRDFQDLCTDLQNSIAANTGKTVATTNSNFLLIHQEDTSDFKIPEVTPAVLITILVAETVQINWQVNPEFLSEKRVKSLAQTQERLLNWVSTANLQQSVPDLLTEQERKVREQVNQTATVIEPQLIHQAFFEHAQKNPQDIALNWENNQSFQMSYGELANTALKLSRTLVDKGAEQGSRAAIVLPKGPSQIFAVMGILGSGSLYIPIGVEQPSGRQEKIFKKAGVQFIVTDTSTLLNFPHLKDLAQEQNITLINLDEITEVKPLDTPVNSSVDQLAYIIFTSGSTGEPKGVEITHAAAWNTIQDINKKFKISASDKALALSALDFDLSVYDIFGLLAVGGSLVLIREEDRKEASLWLHLVEKHKVTLWNSVPALFDMLLVTSSTENDLSSLRLVLVSGDWVGLDLKDRMKDKSPNCQLIALGGATEVSIWSNFFPVEEVKKDWKSIPYGKPLSNQKYRVVNHMGMDCPDEVIGELWIGGKGVASGYTNNKELTNSRFVTANTEKWYRTGDLGRYWADGNLEFLGRVDHQVKVNGFRIELGEIEAALKTFPGVTQATAIVLSINQSAHLVAGIVGEKVLSTDGIDDSLLLPTSSPAAQEEYDLQKQIVAAFLYELLDLSKHTQKYVANNSVNSVSNQPLPLQLIQLRAQLITALNIAPEQNSVIDMWLNWLHAENILTVNDDQLFFISESSPIDNSGTFFNNFKEKLSERKPLLRQILSNTIPSVSLLDDELLSPEVLSTHDKGTLKGIERIAEKINQELAPSKKPLKVAILGGRTGVLTEKLLQAIQNNEIEFSVIDEGRAMVRSFTERLSEAGYHVNGIELKHNQVPEEYWYHFDFVISLNTLHRFPEPDQGVFISSLLLKNGGRLLALEAELLMPIALVSSGVIDRGFQHFNPQRREVYSPMLNEKSWRNYFLKTGLTKVHTEVIPDSSTIVYDTRSPENRPQLKESTILSHIQALLPPHMTPEKLAILPWMPLSANGKVDRKSFTELIRTMIEADVRKSTEDFEKPIGEMEEAIAGIWKDLLALEAIGRNDVFFEIGGDSLSATRFLTEVKKQFEVQLSLRELFGATLKDTAGKVQIAHLKLQQELQTMEIGEI</sequence>
<gene>
    <name evidence="3" type="ORF">SGQ83_10095</name>
</gene>
<dbReference type="InterPro" id="IPR042099">
    <property type="entry name" value="ANL_N_sf"/>
</dbReference>
<keyword evidence="4" id="KW-1185">Reference proteome</keyword>
<accession>A0ABU4RAU6</accession>
<dbReference type="PIRSF" id="PIRSF001617">
    <property type="entry name" value="Alpha-AR"/>
    <property type="match status" value="1"/>
</dbReference>
<dbReference type="NCBIfam" id="TIGR01733">
    <property type="entry name" value="AA-adenyl-dom"/>
    <property type="match status" value="1"/>
</dbReference>
<proteinExistence type="predicted"/>
<dbReference type="InterPro" id="IPR009081">
    <property type="entry name" value="PP-bd_ACP"/>
</dbReference>
<feature type="domain" description="Carrier" evidence="2">
    <location>
        <begin position="1103"/>
        <end position="1181"/>
    </location>
</feature>
<dbReference type="Gene3D" id="3.40.50.150">
    <property type="entry name" value="Vaccinia Virus protein VP39"/>
    <property type="match status" value="1"/>
</dbReference>
<dbReference type="Pfam" id="PF00501">
    <property type="entry name" value="AMP-binding"/>
    <property type="match status" value="1"/>
</dbReference>
<dbReference type="SUPFAM" id="SSF53335">
    <property type="entry name" value="S-adenosyl-L-methionine-dependent methyltransferases"/>
    <property type="match status" value="1"/>
</dbReference>
<dbReference type="PANTHER" id="PTHR45527:SF10">
    <property type="entry name" value="PYOCHELIN SYNTHASE PCHF"/>
    <property type="match status" value="1"/>
</dbReference>
<dbReference type="Gene3D" id="3.30.300.30">
    <property type="match status" value="2"/>
</dbReference>
<dbReference type="InterPro" id="IPR045851">
    <property type="entry name" value="AMP-bd_C_sf"/>
</dbReference>
<evidence type="ECO:0000313" key="4">
    <source>
        <dbReference type="Proteomes" id="UP001273350"/>
    </source>
</evidence>
<reference evidence="3 4" key="1">
    <citation type="submission" date="2023-11" db="EMBL/GenBank/DDBJ databases">
        <title>Unpublished Manusciprt.</title>
        <authorList>
            <person name="Saticioglu I.B."/>
            <person name="Ay H."/>
            <person name="Ajmi N."/>
            <person name="Altun S."/>
            <person name="Duman M."/>
        </authorList>
    </citation>
    <scope>NUCLEOTIDE SEQUENCE [LARGE SCALE GENOMIC DNA]</scope>
    <source>
        <strain evidence="3 4">Fl-318</strain>
    </source>
</reference>
<comment type="caution">
    <text evidence="3">The sequence shown here is derived from an EMBL/GenBank/DDBJ whole genome shotgun (WGS) entry which is preliminary data.</text>
</comment>
<dbReference type="SUPFAM" id="SSF56801">
    <property type="entry name" value="Acetyl-CoA synthetase-like"/>
    <property type="match status" value="1"/>
</dbReference>
<evidence type="ECO:0000256" key="1">
    <source>
        <dbReference type="ARBA" id="ARBA00022598"/>
    </source>
</evidence>
<dbReference type="EMBL" id="JAWXVI010000005">
    <property type="protein sequence ID" value="MDX6189702.1"/>
    <property type="molecule type" value="Genomic_DNA"/>
</dbReference>
<organism evidence="3 4">
    <name type="scientific">Flavobacterium cupriresistens</name>
    <dbReference type="NCBI Taxonomy" id="2893885"/>
    <lineage>
        <taxon>Bacteria</taxon>
        <taxon>Pseudomonadati</taxon>
        <taxon>Bacteroidota</taxon>
        <taxon>Flavobacteriia</taxon>
        <taxon>Flavobacteriales</taxon>
        <taxon>Flavobacteriaceae</taxon>
        <taxon>Flavobacterium</taxon>
    </lineage>
</organism>
<dbReference type="CDD" id="cd12114">
    <property type="entry name" value="A_NRPS_TlmIV_like"/>
    <property type="match status" value="1"/>
</dbReference>
<evidence type="ECO:0000259" key="2">
    <source>
        <dbReference type="PROSITE" id="PS50075"/>
    </source>
</evidence>
<dbReference type="PANTHER" id="PTHR45527">
    <property type="entry name" value="NONRIBOSOMAL PEPTIDE SYNTHETASE"/>
    <property type="match status" value="1"/>
</dbReference>
<dbReference type="SUPFAM" id="SSF47336">
    <property type="entry name" value="ACP-like"/>
    <property type="match status" value="1"/>
</dbReference>
<protein>
    <submittedName>
        <fullName evidence="3">Amino acid adenylation domain-containing protein</fullName>
    </submittedName>
</protein>